<dbReference type="EMBL" id="UINC01016713">
    <property type="protein sequence ID" value="SVA69385.1"/>
    <property type="molecule type" value="Genomic_DNA"/>
</dbReference>
<evidence type="ECO:0000313" key="6">
    <source>
        <dbReference type="EMBL" id="SVA69385.1"/>
    </source>
</evidence>
<protein>
    <recommendedName>
        <fullName evidence="7">Polyprenyl synthetase</fullName>
    </recommendedName>
</protein>
<dbReference type="GO" id="GO:0004659">
    <property type="term" value="F:prenyltransferase activity"/>
    <property type="evidence" value="ECO:0007669"/>
    <property type="project" value="InterPro"/>
</dbReference>
<dbReference type="InterPro" id="IPR033749">
    <property type="entry name" value="Polyprenyl_synt_CS"/>
</dbReference>
<dbReference type="Pfam" id="PF00348">
    <property type="entry name" value="polyprenyl_synt"/>
    <property type="match status" value="1"/>
</dbReference>
<sequence length="222" mass="24983">MLSLSQYHQMFADHLEKYTVNAVPKNLYAPVNYILSLEGKRIRPILTLISTDIFSGPPKKALDAALAGEIFHNFSLVHDDIMDSATLRRGNTTVHQKWDSSTAILSGDVMLILAYQIFENYEANIFVPMATLFSKTAIKVCEGQQLDIDFEKKQEISLDEYLLMITYKTAELIGAAMKMGAIIANATMVEQEKIYEFGKNLGIAFQLQDDYLDCFGNENDFG</sequence>
<evidence type="ECO:0000256" key="3">
    <source>
        <dbReference type="ARBA" id="ARBA00022679"/>
    </source>
</evidence>
<gene>
    <name evidence="6" type="ORF">METZ01_LOCUS122239</name>
</gene>
<dbReference type="Gene3D" id="1.10.600.10">
    <property type="entry name" value="Farnesyl Diphosphate Synthase"/>
    <property type="match status" value="1"/>
</dbReference>
<dbReference type="PANTHER" id="PTHR12001:SF85">
    <property type="entry name" value="SHORT CHAIN ISOPRENYL DIPHOSPHATE SYNTHASE"/>
    <property type="match status" value="1"/>
</dbReference>
<reference evidence="6" key="1">
    <citation type="submission" date="2018-05" db="EMBL/GenBank/DDBJ databases">
        <authorList>
            <person name="Lanie J.A."/>
            <person name="Ng W.-L."/>
            <person name="Kazmierczak K.M."/>
            <person name="Andrzejewski T.M."/>
            <person name="Davidsen T.M."/>
            <person name="Wayne K.J."/>
            <person name="Tettelin H."/>
            <person name="Glass J.I."/>
            <person name="Rusch D."/>
            <person name="Podicherti R."/>
            <person name="Tsui H.-C.T."/>
            <person name="Winkler M.E."/>
        </authorList>
    </citation>
    <scope>NUCLEOTIDE SEQUENCE</scope>
</reference>
<dbReference type="SUPFAM" id="SSF48576">
    <property type="entry name" value="Terpenoid synthases"/>
    <property type="match status" value="1"/>
</dbReference>
<accession>A0A381XXF4</accession>
<proteinExistence type="inferred from homology"/>
<evidence type="ECO:0000256" key="5">
    <source>
        <dbReference type="ARBA" id="ARBA00022842"/>
    </source>
</evidence>
<organism evidence="6">
    <name type="scientific">marine metagenome</name>
    <dbReference type="NCBI Taxonomy" id="408172"/>
    <lineage>
        <taxon>unclassified sequences</taxon>
        <taxon>metagenomes</taxon>
        <taxon>ecological metagenomes</taxon>
    </lineage>
</organism>
<dbReference type="PROSITE" id="PS00723">
    <property type="entry name" value="POLYPRENYL_SYNTHASE_1"/>
    <property type="match status" value="1"/>
</dbReference>
<keyword evidence="5" id="KW-0460">Magnesium</keyword>
<dbReference type="InterPro" id="IPR000092">
    <property type="entry name" value="Polyprenyl_synt"/>
</dbReference>
<comment type="cofactor">
    <cofactor evidence="1">
        <name>Mg(2+)</name>
        <dbReference type="ChEBI" id="CHEBI:18420"/>
    </cofactor>
</comment>
<dbReference type="AlphaFoldDB" id="A0A381XXF4"/>
<dbReference type="CDD" id="cd00685">
    <property type="entry name" value="Trans_IPPS_HT"/>
    <property type="match status" value="1"/>
</dbReference>
<evidence type="ECO:0000256" key="4">
    <source>
        <dbReference type="ARBA" id="ARBA00022723"/>
    </source>
</evidence>
<dbReference type="PANTHER" id="PTHR12001">
    <property type="entry name" value="GERANYLGERANYL PYROPHOSPHATE SYNTHASE"/>
    <property type="match status" value="1"/>
</dbReference>
<name>A0A381XXF4_9ZZZZ</name>
<evidence type="ECO:0000256" key="2">
    <source>
        <dbReference type="ARBA" id="ARBA00006706"/>
    </source>
</evidence>
<feature type="non-terminal residue" evidence="6">
    <location>
        <position position="222"/>
    </location>
</feature>
<dbReference type="SFLD" id="SFLDS00005">
    <property type="entry name" value="Isoprenoid_Synthase_Type_I"/>
    <property type="match status" value="1"/>
</dbReference>
<comment type="similarity">
    <text evidence="2">Belongs to the FPP/GGPP synthase family.</text>
</comment>
<dbReference type="SFLD" id="SFLDG01017">
    <property type="entry name" value="Polyprenyl_Transferase_Like"/>
    <property type="match status" value="1"/>
</dbReference>
<dbReference type="PROSITE" id="PS00444">
    <property type="entry name" value="POLYPRENYL_SYNTHASE_2"/>
    <property type="match status" value="1"/>
</dbReference>
<evidence type="ECO:0008006" key="7">
    <source>
        <dbReference type="Google" id="ProtNLM"/>
    </source>
</evidence>
<dbReference type="GO" id="GO:0046872">
    <property type="term" value="F:metal ion binding"/>
    <property type="evidence" value="ECO:0007669"/>
    <property type="project" value="UniProtKB-KW"/>
</dbReference>
<dbReference type="InterPro" id="IPR008949">
    <property type="entry name" value="Isoprenoid_synthase_dom_sf"/>
</dbReference>
<evidence type="ECO:0000256" key="1">
    <source>
        <dbReference type="ARBA" id="ARBA00001946"/>
    </source>
</evidence>
<dbReference type="GO" id="GO:0008299">
    <property type="term" value="P:isoprenoid biosynthetic process"/>
    <property type="evidence" value="ECO:0007669"/>
    <property type="project" value="InterPro"/>
</dbReference>
<keyword evidence="4" id="KW-0479">Metal-binding</keyword>
<keyword evidence="3" id="KW-0808">Transferase</keyword>